<dbReference type="PaxDb" id="55529-EKX51900"/>
<reference evidence="3" key="2">
    <citation type="submission" date="2012-11" db="EMBL/GenBank/DDBJ databases">
        <authorList>
            <person name="Kuo A."/>
            <person name="Curtis B.A."/>
            <person name="Tanifuji G."/>
            <person name="Burki F."/>
            <person name="Gruber A."/>
            <person name="Irimia M."/>
            <person name="Maruyama S."/>
            <person name="Arias M.C."/>
            <person name="Ball S.G."/>
            <person name="Gile G.H."/>
            <person name="Hirakawa Y."/>
            <person name="Hopkins J.F."/>
            <person name="Rensing S.A."/>
            <person name="Schmutz J."/>
            <person name="Symeonidi A."/>
            <person name="Elias M."/>
            <person name="Eveleigh R.J."/>
            <person name="Herman E.K."/>
            <person name="Klute M.J."/>
            <person name="Nakayama T."/>
            <person name="Obornik M."/>
            <person name="Reyes-Prieto A."/>
            <person name="Armbrust E.V."/>
            <person name="Aves S.J."/>
            <person name="Beiko R.G."/>
            <person name="Coutinho P."/>
            <person name="Dacks J.B."/>
            <person name="Durnford D.G."/>
            <person name="Fast N.M."/>
            <person name="Green B.R."/>
            <person name="Grisdale C."/>
            <person name="Hempe F."/>
            <person name="Henrissat B."/>
            <person name="Hoppner M.P."/>
            <person name="Ishida K.-I."/>
            <person name="Kim E."/>
            <person name="Koreny L."/>
            <person name="Kroth P.G."/>
            <person name="Liu Y."/>
            <person name="Malik S.-B."/>
            <person name="Maier U.G."/>
            <person name="McRose D."/>
            <person name="Mock T."/>
            <person name="Neilson J.A."/>
            <person name="Onodera N.T."/>
            <person name="Poole A.M."/>
            <person name="Pritham E.J."/>
            <person name="Richards T.A."/>
            <person name="Rocap G."/>
            <person name="Roy S.W."/>
            <person name="Sarai C."/>
            <person name="Schaack S."/>
            <person name="Shirato S."/>
            <person name="Slamovits C.H."/>
            <person name="Spencer D.F."/>
            <person name="Suzuki S."/>
            <person name="Worden A.Z."/>
            <person name="Zauner S."/>
            <person name="Barry K."/>
            <person name="Bell C."/>
            <person name="Bharti A.K."/>
            <person name="Crow J.A."/>
            <person name="Grimwood J."/>
            <person name="Kramer R."/>
            <person name="Lindquist E."/>
            <person name="Lucas S."/>
            <person name="Salamov A."/>
            <person name="McFadden G.I."/>
            <person name="Lane C.E."/>
            <person name="Keeling P.J."/>
            <person name="Gray M.W."/>
            <person name="Grigoriev I.V."/>
            <person name="Archibald J.M."/>
        </authorList>
    </citation>
    <scope>NUCLEOTIDE SEQUENCE</scope>
    <source>
        <strain evidence="3">CCMP2712</strain>
    </source>
</reference>
<gene>
    <name evidence="1" type="ORF">GUITHDRAFT_102513</name>
</gene>
<dbReference type="EnsemblProtists" id="EKX51900">
    <property type="protein sequence ID" value="EKX51900"/>
    <property type="gene ID" value="GUITHDRAFT_102513"/>
</dbReference>
<evidence type="ECO:0000313" key="2">
    <source>
        <dbReference type="EnsemblProtists" id="EKX51900"/>
    </source>
</evidence>
<dbReference type="EMBL" id="JH992974">
    <property type="protein sequence ID" value="EKX51900.1"/>
    <property type="molecule type" value="Genomic_DNA"/>
</dbReference>
<organism evidence="1">
    <name type="scientific">Guillardia theta (strain CCMP2712)</name>
    <name type="common">Cryptophyte</name>
    <dbReference type="NCBI Taxonomy" id="905079"/>
    <lineage>
        <taxon>Eukaryota</taxon>
        <taxon>Cryptophyceae</taxon>
        <taxon>Pyrenomonadales</taxon>
        <taxon>Geminigeraceae</taxon>
        <taxon>Guillardia</taxon>
    </lineage>
</organism>
<protein>
    <submittedName>
        <fullName evidence="1 2">Uncharacterized protein</fullName>
    </submittedName>
</protein>
<keyword evidence="3" id="KW-1185">Reference proteome</keyword>
<proteinExistence type="predicted"/>
<reference evidence="1 3" key="1">
    <citation type="journal article" date="2012" name="Nature">
        <title>Algal genomes reveal evolutionary mosaicism and the fate of nucleomorphs.</title>
        <authorList>
            <consortium name="DOE Joint Genome Institute"/>
            <person name="Curtis B.A."/>
            <person name="Tanifuji G."/>
            <person name="Burki F."/>
            <person name="Gruber A."/>
            <person name="Irimia M."/>
            <person name="Maruyama S."/>
            <person name="Arias M.C."/>
            <person name="Ball S.G."/>
            <person name="Gile G.H."/>
            <person name="Hirakawa Y."/>
            <person name="Hopkins J.F."/>
            <person name="Kuo A."/>
            <person name="Rensing S.A."/>
            <person name="Schmutz J."/>
            <person name="Symeonidi A."/>
            <person name="Elias M."/>
            <person name="Eveleigh R.J."/>
            <person name="Herman E.K."/>
            <person name="Klute M.J."/>
            <person name="Nakayama T."/>
            <person name="Obornik M."/>
            <person name="Reyes-Prieto A."/>
            <person name="Armbrust E.V."/>
            <person name="Aves S.J."/>
            <person name="Beiko R.G."/>
            <person name="Coutinho P."/>
            <person name="Dacks J.B."/>
            <person name="Durnford D.G."/>
            <person name="Fast N.M."/>
            <person name="Green B.R."/>
            <person name="Grisdale C.J."/>
            <person name="Hempel F."/>
            <person name="Henrissat B."/>
            <person name="Hoppner M.P."/>
            <person name="Ishida K."/>
            <person name="Kim E."/>
            <person name="Koreny L."/>
            <person name="Kroth P.G."/>
            <person name="Liu Y."/>
            <person name="Malik S.B."/>
            <person name="Maier U.G."/>
            <person name="McRose D."/>
            <person name="Mock T."/>
            <person name="Neilson J.A."/>
            <person name="Onodera N.T."/>
            <person name="Poole A.M."/>
            <person name="Pritham E.J."/>
            <person name="Richards T.A."/>
            <person name="Rocap G."/>
            <person name="Roy S.W."/>
            <person name="Sarai C."/>
            <person name="Schaack S."/>
            <person name="Shirato S."/>
            <person name="Slamovits C.H."/>
            <person name="Spencer D.F."/>
            <person name="Suzuki S."/>
            <person name="Worden A.Z."/>
            <person name="Zauner S."/>
            <person name="Barry K."/>
            <person name="Bell C."/>
            <person name="Bharti A.K."/>
            <person name="Crow J.A."/>
            <person name="Grimwood J."/>
            <person name="Kramer R."/>
            <person name="Lindquist E."/>
            <person name="Lucas S."/>
            <person name="Salamov A."/>
            <person name="McFadden G.I."/>
            <person name="Lane C.E."/>
            <person name="Keeling P.J."/>
            <person name="Gray M.W."/>
            <person name="Grigoriev I.V."/>
            <person name="Archibald J.M."/>
        </authorList>
    </citation>
    <scope>NUCLEOTIDE SEQUENCE</scope>
    <source>
        <strain evidence="1 3">CCMP2712</strain>
    </source>
</reference>
<dbReference type="HOGENOM" id="CLU_550368_0_0_1"/>
<dbReference type="GeneID" id="17308697"/>
<name>L1JUM5_GUITC</name>
<dbReference type="AlphaFoldDB" id="L1JUM5"/>
<accession>L1JUM5</accession>
<sequence>MKSTSNTVLTDEEIITVYSLRSKATSSGSLTHQAAAGRSAVVAEMFKVSPNLVRDLWARKVYREVTLPYWTEREKVLSACEELRSGQTTSLLALPPNLTKGKAKNADKRTATVNTSIVIEKQNSFKDSSPIERKEAVSLNDQETNKRRLVADNAHVPVNLIGNGASQVPFEARPRGLRASPQVEFFPAPSPLASDSFLPVKRGHDDTHRAKFQPRSCPDASSYLPSVEINDSPEEEGVQHNSYFEDLIFSSKPQEGCSNLSSAYEELCSVEISAEEMAGSSNDGRANVEPNNSRFDGFWSGGANEAHHHQTHEGTIKDAAATRPAQSGGSYYNKVPYAHQDGFFDFDSSVARYDHAECCSPALSDRQQFDMSESMMRNEPLKQNGSTAMPGSFYCSPAPPSCKAEQSTQFFDQRAWTAYPPTNAPSMSGLQEERGAAWDRSASCPSYSDNELYAQSLNSATSKYLTGSCRWSSLGECDSLNRRFDTVAVEQLQSYI</sequence>
<dbReference type="KEGG" id="gtt:GUITHDRAFT_102513"/>
<evidence type="ECO:0000313" key="3">
    <source>
        <dbReference type="Proteomes" id="UP000011087"/>
    </source>
</evidence>
<dbReference type="Proteomes" id="UP000011087">
    <property type="component" value="Unassembled WGS sequence"/>
</dbReference>
<dbReference type="RefSeq" id="XP_005838880.1">
    <property type="nucleotide sequence ID" value="XM_005838823.1"/>
</dbReference>
<reference evidence="2" key="3">
    <citation type="submission" date="2016-03" db="UniProtKB">
        <authorList>
            <consortium name="EnsemblProtists"/>
        </authorList>
    </citation>
    <scope>IDENTIFICATION</scope>
</reference>
<evidence type="ECO:0000313" key="1">
    <source>
        <dbReference type="EMBL" id="EKX51900.1"/>
    </source>
</evidence>